<keyword evidence="2" id="KW-0964">Secreted</keyword>
<protein>
    <recommendedName>
        <fullName evidence="7">Gram-positive cocci surface proteins LPxTG domain-containing protein</fullName>
    </recommendedName>
</protein>
<feature type="region of interest" description="Disordered" evidence="5">
    <location>
        <begin position="3282"/>
        <end position="3305"/>
    </location>
</feature>
<keyword evidence="1" id="KW-0134">Cell wall</keyword>
<evidence type="ECO:0000256" key="2">
    <source>
        <dbReference type="ARBA" id="ARBA00022525"/>
    </source>
</evidence>
<accession>A0A2J6NLW4</accession>
<feature type="transmembrane region" description="Helical" evidence="6">
    <location>
        <begin position="3518"/>
        <end position="3539"/>
    </location>
</feature>
<feature type="region of interest" description="Disordered" evidence="5">
    <location>
        <begin position="2525"/>
        <end position="2553"/>
    </location>
</feature>
<dbReference type="Gene3D" id="3.10.20.470">
    <property type="match status" value="17"/>
</dbReference>
<feature type="compositionally biased region" description="Polar residues" evidence="5">
    <location>
        <begin position="3282"/>
        <end position="3291"/>
    </location>
</feature>
<dbReference type="NCBIfam" id="TIGR01168">
    <property type="entry name" value="YSIRK_signal"/>
    <property type="match status" value="1"/>
</dbReference>
<dbReference type="OrthoDB" id="2206015at2"/>
<reference evidence="8 9" key="1">
    <citation type="submission" date="2017-09" db="EMBL/GenBank/DDBJ databases">
        <title>Bacterial strain isolated from the female urinary microbiota.</title>
        <authorList>
            <person name="Thomas-White K."/>
            <person name="Kumar N."/>
            <person name="Forster S."/>
            <person name="Putonti C."/>
            <person name="Lawley T."/>
            <person name="Wolfe A.J."/>
        </authorList>
    </citation>
    <scope>NUCLEOTIDE SEQUENCE [LARGE SCALE GENOMIC DNA]</scope>
    <source>
        <strain evidence="8 9">UMB0683</strain>
    </source>
</reference>
<evidence type="ECO:0000256" key="3">
    <source>
        <dbReference type="ARBA" id="ARBA00022729"/>
    </source>
</evidence>
<dbReference type="PANTHER" id="PTHR10068:SF14">
    <property type="entry name" value="CELL WALL ADHESIN EAP1"/>
    <property type="match status" value="1"/>
</dbReference>
<dbReference type="Pfam" id="PF04650">
    <property type="entry name" value="YSIRK_signal"/>
    <property type="match status" value="1"/>
</dbReference>
<keyword evidence="3" id="KW-0732">Signal</keyword>
<evidence type="ECO:0000256" key="5">
    <source>
        <dbReference type="SAM" id="MobiDB-lite"/>
    </source>
</evidence>
<organism evidence="8 9">
    <name type="scientific">Limosilactobacillus pontis</name>
    <dbReference type="NCBI Taxonomy" id="35787"/>
    <lineage>
        <taxon>Bacteria</taxon>
        <taxon>Bacillati</taxon>
        <taxon>Bacillota</taxon>
        <taxon>Bacilli</taxon>
        <taxon>Lactobacillales</taxon>
        <taxon>Lactobacillaceae</taxon>
        <taxon>Limosilactobacillus</taxon>
    </lineage>
</organism>
<sequence>MVSKNNMGLLDEKNVDKKQRFSLRKFSVGVASVLIGTTFMATGQKALADPNSSTNQGAVEENTDQQPLASKGQVPLQQKQPTQQSTASQSESSPTTNTLNTATVGNQAAAAPNLSEMKASTNQNGTDQQAASLVQQQLGSNVEVQSNKVKTVTRTIHYEEQRTDKTLKPDDTQSVTFVPYYKKGQITIKYYDEDYKRYIPASVVPARDKTGYVGQKLNKGFIEYDITSIENIGYQRDGTTAVPDDLTFTESPQTYRINFIHDNRHVYPDHPGASVTPDTPNPANPANSLFMVLAQTNSDGTGDPTTFYAIVQNGSMTEHDLSAENVRGTLDQVTPPATLKGESLVDPTKTIPAYSVNLNSRDTEETVYYKKAEPATATIKYIDDTDSRTLAQDSAKGEVGTQIFFKNSVGTEIENYENQGYQYVTNSFKDNKYDSDNNKNQFEVHFKHQIKPVTDIDTVNETIHYVFADGSMAEPTHYASVNWTRTGRQDMTKVNERDKGITWDTTSAKSFSEVPSPELTGYTPDPTSIDAITVNFDDQDIDKTVTYNANTQNAKISYIDDTDNNKLLNSDSATGNYNTTIHFHNDVQSEINKYQNQGYQLVSNSFYNQKYQANDKLNQFEVHFIKTDNTQTAQIIYVDQNTQNYLKVINKTGKPNNQIDYSSAQDIANFEGNGYELVENGYDKNGTPKFDNDSHVDQTYYIVMKHGTEAKTDKKLGTLTVHYFGAGDQPPQDNTSQQFTFTHHFTVDKIDGHVVSDQGWTPSSHQYGYVQTPLITGYTSDKQQAGGQFVTYDNPDAWEEVVYTPIKAEKQRAIVTFVDDNTGITLMTKDLSGNAGTTDPYRTASDIKNYTDRGYVKVSDDYPVDGVVYDNDNETTQTFFVHLKHGTTSTSNDAKRTQTIIYTGMPDSLKPANNVQPLTFTHTIVKDSVDGHLISDSWTPAAQKYQDVVSPDVQGYTPNVSKVIGIEVNHQDPNRTIYVNYTPADNTQRAQIIYIDQTTGYTLHVYSATGQSNQPIDYHSAKDIKQFENNGFALVNNGYDPNGKAPSFDDDSDEDQTFTIVLEHTYQTINPKHPGKPGQPINQNPHSPKYPSGTDAKSLTIMGTQTIHYVDQNGKQMAPDDTSQHVQFTHEIVIDKVTGQTVADHGWTPASQTYGTVATPVVTGYTADRDIAGGQVATPSDPNREETVYYTAIPTDQKATITYIDDTLKKNLGSDQAQGKVDTTINFTHDVDNQIDNFIHQGYKLVSNGFDHQKFNHDDTKNQFEVHLAHDFKDVARQDPVHEIIHYVYADKTTAAPDATAEVHFVQHGQQDQVTKEVKWAPVKAAEFAAVKSPVIDGYTADQAEIAAVPVHFGDQNTVKTVTYHAGDQKATITYIDRTTGKTLKVLTEVGKANSTIPYQSKVDITGYEDLGYTLDDNQYDAQGIPSFDDDNYIDQNFNIYLKHTYQTINPKHPGKPGQPVDKNPNGPKYPSGTDAKSLTITGTQTIHYVDQNGKQIAPDDTSQHVQFTHEIVIDKVTGQQIADHGWTNAQTYQKVTTPPVKGYTADKAVAGGETVTYQQPNSQNIVHFTPINDTQKATIIYVDTMVGDRLFTQRETGKSNTPINYSSADELANLTKQGYVLVNNGYDPNGKAPSFDNQTEIDQTYYILLTHGTKDASQDSTVKETIHYVYADGKKAHDDVTVQKHFTQKGTQDLVTKQIVWQPVASQQFDRVVSPTITGYVPDQGLIPAITVNYGDKNIERTVIYLQGEQTATIRYIDDTTGNTMMTDNTVGKFNDSIKFANNVNDQINGFEKQGYAFVSNSFKNQKFQADNTKNIFEVHFKHRMEKVSRQDPVTETINYVYADGRQAHKPKVASVEITQYGTKDLVTSQIDWLPADPQQFKAVTSPTIEGYVPDVSEVPAIAVDFGQGDVVRTVTYRSNQQQAQIIYVDDTTGDQLKTVDENGTSGDTIPYTSKADLDDFFHENYALVNNGYDPAGKTPKFDNDTSLNQIFYIHLNHNVKSIQRQNTITETVHYVYADGKKAHDDVIAQKHFVQNGTEDLVTTDVAWQPVASQQFNSVKSPTIAGYTPDYKLVPAFTVNFGDKDINTTVTYTAGKQTATIIYVDRTTGHILNTLTEHGTSATTIPYSSANDLKNYQNSGYVLDENKYDPNGAPKFNSDENIDQTFYIYLKHGTTAIKQPSVVYETIHYVYQDGTPATKNYTAKKSFTRQGVKDLVTNEIKWQAVDPQNFASVESPKITGYIPDQLNVPVITVNYNSDDVDRIVTYAPAILQATIKYIDDNTRAVLSTDDGSGKYQQPIEFANDVNTQIKNYEGQGYKLVSNNFSGQNYQMDNAKNVFEVHLKHGMKQISRNSTVHETITYVYTDGSRAAAPVTAEKDFTQMGTEDQVTKHITWQPVASEHFTSVKSPEISGYVPDIVEVPAIDVNFGHDDIFKKVTYESLNQRAKITYIDQTTNQALQIVDKNGNANTVIPYTSHNDLQRYLDKGYHLVTNGYDPDGKTPSFDNDKNVDQNFIITLEHTYQTINPKHPGKPGQPINKDPNGPKYPSNTDTQSLTTTGTLVVHYVGAGKQTPKDQTRHVTFTHEIVIDKVTGKKVADHGWMPASQTYDTIKTPIISGYTADKDVAGGQVVTQDNPNREETVYYTAIPAEQTAKITYIDDTTGKTLTSDNGKGGKAGDLIVFNHDVNNQIDNYVHQGYKLVSNNFRSQNYQTDNTKNQFEVHLSHDIKDLTQGSIVKEVIHYIYADKTTAAPDATAEVHFVQHGQQDQVTKEVKWAPVKAAEFAAVKSPVIDGYTADQAEIVAVPVHFGDQDTVKTVTYHAGDQKATITYIDRTTGKTLTIRTEVGKANSTIPYQSKADIIGYEDLGYVLDDNQYDAQGTPSFDDDNYIDQNFNIYLKHTYQTINPKHPGKPGQPINKDPNGPKYPSDTDAQSLTITGTQTIHYVDQNGNPVAPDDTSQHVQFTHEIVIDKVTGQRIADHGWTNAQTYQKVKVPTVKGYTADKTVAGGETVTYKRPDSIAYVHYTPIEQQRAQVIYVDQSTGDYLKTVTKTGAAMTTIPYQSKDDLKGYLDAGYVLIKNGYDPVGKAPSFDNQTATDQIFYITLNHNTKETSRQDVVTETIHYIYADGKKAHDDVTVQKHFTQKGTQDLVTKQISWQPVASQQFTSVASPAIDGYHADQPVIPAVIVNYGSPDIVKTVTYTAGDQQATIIYVDDTTGNELNRISENGKSGKQIPYSSKQDLLSYEEQGYVLVTNGYDVNGIPSFDKDENINQIFYINLKHGTQSVTPNNPGNPKEPNIPGKPQHPTDYDPATLEKDVTRTIKYVVNGNHQVPDSIKQTVHFEQKGLYDKVTGEWITPLSWVVDHQVVKGVISPRIAGYRVVSVSGDTTDNQNVNAKTLGPEDSSYIITVTYDSASPTNPTTPTSPTSSTTPTNPTSPTSPTTPTSPMAPTNPTSPTTPTAPTSPVDDTNQPKITPHFVNSNVVHKPTTRMVSQPIDLQQVTTTNQGANVLPQTGNEEVISAAAFGLMGLAMAASIVAGTRKKRHE</sequence>
<dbReference type="NCBIfam" id="TIGR01167">
    <property type="entry name" value="LPXTG_anchor"/>
    <property type="match status" value="1"/>
</dbReference>
<dbReference type="RefSeq" id="WP_104688846.1">
    <property type="nucleotide sequence ID" value="NZ_PNFV01000006.1"/>
</dbReference>
<keyword evidence="6" id="KW-0812">Transmembrane</keyword>
<gene>
    <name evidence="8" type="ORF">CK797_05960</name>
</gene>
<evidence type="ECO:0000256" key="1">
    <source>
        <dbReference type="ARBA" id="ARBA00022512"/>
    </source>
</evidence>
<feature type="region of interest" description="Disordered" evidence="5">
    <location>
        <begin position="1450"/>
        <end position="1471"/>
    </location>
</feature>
<dbReference type="Pfam" id="PF17966">
    <property type="entry name" value="Muc_B2"/>
    <property type="match status" value="16"/>
</dbReference>
<dbReference type="InterPro" id="IPR019931">
    <property type="entry name" value="LPXTG_anchor"/>
</dbReference>
<dbReference type="PANTHER" id="PTHR10068">
    <property type="entry name" value="BONE MARROW PROTEOGLYCAN"/>
    <property type="match status" value="1"/>
</dbReference>
<evidence type="ECO:0000313" key="8">
    <source>
        <dbReference type="EMBL" id="PMB82322.1"/>
    </source>
</evidence>
<dbReference type="PROSITE" id="PS50847">
    <property type="entry name" value="GRAM_POS_ANCHORING"/>
    <property type="match status" value="1"/>
</dbReference>
<feature type="compositionally biased region" description="Low complexity" evidence="5">
    <location>
        <begin position="73"/>
        <end position="96"/>
    </location>
</feature>
<feature type="region of interest" description="Disordered" evidence="5">
    <location>
        <begin position="1069"/>
        <end position="1091"/>
    </location>
</feature>
<dbReference type="InterPro" id="IPR041495">
    <property type="entry name" value="Mub_B2"/>
</dbReference>
<dbReference type="Gene3D" id="2.60.40.4300">
    <property type="match status" value="16"/>
</dbReference>
<feature type="compositionally biased region" description="Low complexity" evidence="5">
    <location>
        <begin position="3413"/>
        <end position="3464"/>
    </location>
</feature>
<dbReference type="InterPro" id="IPR041558">
    <property type="entry name" value="MucBP_2"/>
</dbReference>
<feature type="compositionally biased region" description="Polar residues" evidence="5">
    <location>
        <begin position="3465"/>
        <end position="3479"/>
    </location>
</feature>
<dbReference type="Proteomes" id="UP000239920">
    <property type="component" value="Unassembled WGS sequence"/>
</dbReference>
<feature type="region of interest" description="Disordered" evidence="5">
    <location>
        <begin position="47"/>
        <end position="100"/>
    </location>
</feature>
<dbReference type="Pfam" id="PF17965">
    <property type="entry name" value="MucBP_2"/>
    <property type="match status" value="17"/>
</dbReference>
<feature type="region of interest" description="Disordered" evidence="5">
    <location>
        <begin position="2903"/>
        <end position="2931"/>
    </location>
</feature>
<evidence type="ECO:0000256" key="6">
    <source>
        <dbReference type="SAM" id="Phobius"/>
    </source>
</evidence>
<evidence type="ECO:0000256" key="4">
    <source>
        <dbReference type="ARBA" id="ARBA00023088"/>
    </source>
</evidence>
<evidence type="ECO:0000259" key="7">
    <source>
        <dbReference type="PROSITE" id="PS50847"/>
    </source>
</evidence>
<feature type="region of interest" description="Disordered" evidence="5">
    <location>
        <begin position="3412"/>
        <end position="3479"/>
    </location>
</feature>
<feature type="domain" description="Gram-positive cocci surface proteins LPxTG" evidence="7">
    <location>
        <begin position="3510"/>
        <end position="3545"/>
    </location>
</feature>
<proteinExistence type="predicted"/>
<dbReference type="InterPro" id="IPR005877">
    <property type="entry name" value="YSIRK_signal_dom"/>
</dbReference>
<dbReference type="EMBL" id="PNFV01000006">
    <property type="protein sequence ID" value="PMB82322.1"/>
    <property type="molecule type" value="Genomic_DNA"/>
</dbReference>
<evidence type="ECO:0000313" key="9">
    <source>
        <dbReference type="Proteomes" id="UP000239920"/>
    </source>
</evidence>
<keyword evidence="6" id="KW-0472">Membrane</keyword>
<dbReference type="Pfam" id="PF00746">
    <property type="entry name" value="Gram_pos_anchor"/>
    <property type="match status" value="1"/>
</dbReference>
<comment type="caution">
    <text evidence="8">The sequence shown here is derived from an EMBL/GenBank/DDBJ whole genome shotgun (WGS) entry which is preliminary data.</text>
</comment>
<keyword evidence="4" id="KW-0572">Peptidoglycan-anchor</keyword>
<keyword evidence="6" id="KW-1133">Transmembrane helix</keyword>
<name>A0A2J6NLW4_9LACO</name>